<dbReference type="SUPFAM" id="SSF52821">
    <property type="entry name" value="Rhodanese/Cell cycle control phosphatase"/>
    <property type="match status" value="1"/>
</dbReference>
<dbReference type="Pfam" id="PF00581">
    <property type="entry name" value="Rhodanese"/>
    <property type="match status" value="1"/>
</dbReference>
<reference evidence="2 3" key="1">
    <citation type="journal article" date="2018" name="Nat. Biotechnol.">
        <title>A standardized bacterial taxonomy based on genome phylogeny substantially revises the tree of life.</title>
        <authorList>
            <person name="Parks D.H."/>
            <person name="Chuvochina M."/>
            <person name="Waite D.W."/>
            <person name="Rinke C."/>
            <person name="Skarshewski A."/>
            <person name="Chaumeil P.A."/>
            <person name="Hugenholtz P."/>
        </authorList>
    </citation>
    <scope>NUCLEOTIDE SEQUENCE [LARGE SCALE GENOMIC DNA]</scope>
    <source>
        <strain evidence="2">UBA8733</strain>
    </source>
</reference>
<sequence length="222" mass="24522">MPAACAKCTHRRIHGPERPKSPHDGPVMPIFLPQLRAMVHKTGIGRHVMGVKRNTVIGILTIATFIGCGLAASAQERDSFIDYDGFLGVSEEVAAYRQQHLVSLVDFNEMKDDPDTIILDSRSVEAFAMGHIDGAINVNFSDFTDEKLAAAIPSKDTRILIYCNNNFEDDVAPVVLKSAPLALNVPTFINLYGYGYRNVFELKGMHSLEDPEIHWVSDLQAP</sequence>
<proteinExistence type="predicted"/>
<organism evidence="2 3">
    <name type="scientific">Hyphomonas adhaerens</name>
    <dbReference type="NCBI Taxonomy" id="81029"/>
    <lineage>
        <taxon>Bacteria</taxon>
        <taxon>Pseudomonadati</taxon>
        <taxon>Pseudomonadota</taxon>
        <taxon>Alphaproteobacteria</taxon>
        <taxon>Hyphomonadales</taxon>
        <taxon>Hyphomonadaceae</taxon>
        <taxon>Hyphomonas</taxon>
    </lineage>
</organism>
<evidence type="ECO:0000259" key="1">
    <source>
        <dbReference type="PROSITE" id="PS50206"/>
    </source>
</evidence>
<dbReference type="EMBL" id="DMAN01000314">
    <property type="protein sequence ID" value="HAE28280.1"/>
    <property type="molecule type" value="Genomic_DNA"/>
</dbReference>
<dbReference type="InterPro" id="IPR001763">
    <property type="entry name" value="Rhodanese-like_dom"/>
</dbReference>
<dbReference type="CDD" id="cd00158">
    <property type="entry name" value="RHOD"/>
    <property type="match status" value="1"/>
</dbReference>
<comment type="caution">
    <text evidence="2">The sequence shown here is derived from an EMBL/GenBank/DDBJ whole genome shotgun (WGS) entry which is preliminary data.</text>
</comment>
<dbReference type="Proteomes" id="UP000259610">
    <property type="component" value="Unassembled WGS sequence"/>
</dbReference>
<name>A0A3B9H0T5_9PROT</name>
<gene>
    <name evidence="2" type="ORF">DCG58_14045</name>
</gene>
<evidence type="ECO:0000313" key="2">
    <source>
        <dbReference type="EMBL" id="HAE28280.1"/>
    </source>
</evidence>
<evidence type="ECO:0000313" key="3">
    <source>
        <dbReference type="Proteomes" id="UP000259610"/>
    </source>
</evidence>
<dbReference type="AlphaFoldDB" id="A0A3B9H0T5"/>
<dbReference type="Gene3D" id="3.40.250.10">
    <property type="entry name" value="Rhodanese-like domain"/>
    <property type="match status" value="1"/>
</dbReference>
<dbReference type="InterPro" id="IPR036873">
    <property type="entry name" value="Rhodanese-like_dom_sf"/>
</dbReference>
<protein>
    <submittedName>
        <fullName evidence="2">Rhodanese-like domain-containing protein</fullName>
    </submittedName>
</protein>
<feature type="domain" description="Rhodanese" evidence="1">
    <location>
        <begin position="112"/>
        <end position="164"/>
    </location>
</feature>
<dbReference type="PROSITE" id="PS50206">
    <property type="entry name" value="RHODANESE_3"/>
    <property type="match status" value="1"/>
</dbReference>
<accession>A0A3B9H0T5</accession>